<dbReference type="Gene3D" id="3.20.20.20">
    <property type="entry name" value="Dihydropteroate synthase-like"/>
    <property type="match status" value="1"/>
</dbReference>
<evidence type="ECO:0000256" key="6">
    <source>
        <dbReference type="ARBA" id="ARBA00016919"/>
    </source>
</evidence>
<comment type="pathway">
    <text evidence="3">Cofactor biosynthesis; tetrahydrofolate biosynthesis; 7,8-dihydrofolate from 2-amino-4-hydroxy-6-hydroxymethyl-7,8-dihydropteridine diphosphate and 4-aminobenzoate: step 1/2.</text>
</comment>
<dbReference type="RefSeq" id="WP_161003344.1">
    <property type="nucleotide sequence ID" value="NZ_WEZQ01000005.1"/>
</dbReference>
<dbReference type="Pfam" id="PF00809">
    <property type="entry name" value="Pterin_bind"/>
    <property type="match status" value="1"/>
</dbReference>
<evidence type="ECO:0000256" key="9">
    <source>
        <dbReference type="ARBA" id="ARBA00022842"/>
    </source>
</evidence>
<evidence type="ECO:0000256" key="3">
    <source>
        <dbReference type="ARBA" id="ARBA00004763"/>
    </source>
</evidence>
<dbReference type="InterPro" id="IPR011005">
    <property type="entry name" value="Dihydropteroate_synth-like_sf"/>
</dbReference>
<dbReference type="UniPathway" id="UPA00077">
    <property type="reaction ID" value="UER00156"/>
</dbReference>
<dbReference type="InterPro" id="IPR000489">
    <property type="entry name" value="Pterin-binding_dom"/>
</dbReference>
<dbReference type="EMBL" id="WEZQ01000005">
    <property type="protein sequence ID" value="MYV16917.1"/>
    <property type="molecule type" value="Genomic_DNA"/>
</dbReference>
<dbReference type="EC" id="2.5.1.15" evidence="5"/>
<dbReference type="GO" id="GO:0005829">
    <property type="term" value="C:cytosol"/>
    <property type="evidence" value="ECO:0007669"/>
    <property type="project" value="TreeGrafter"/>
</dbReference>
<dbReference type="Proteomes" id="UP000449209">
    <property type="component" value="Unassembled WGS sequence"/>
</dbReference>
<keyword evidence="7 13" id="KW-0808">Transferase</keyword>
<comment type="catalytic activity">
    <reaction evidence="1">
        <text>(7,8-dihydropterin-6-yl)methyl diphosphate + 4-aminobenzoate = 7,8-dihydropteroate + diphosphate</text>
        <dbReference type="Rhea" id="RHEA:19949"/>
        <dbReference type="ChEBI" id="CHEBI:17836"/>
        <dbReference type="ChEBI" id="CHEBI:17839"/>
        <dbReference type="ChEBI" id="CHEBI:33019"/>
        <dbReference type="ChEBI" id="CHEBI:72950"/>
        <dbReference type="EC" id="2.5.1.15"/>
    </reaction>
</comment>
<dbReference type="PANTHER" id="PTHR20941">
    <property type="entry name" value="FOLATE SYNTHESIS PROTEINS"/>
    <property type="match status" value="1"/>
</dbReference>
<accession>A0A6N9I299</accession>
<dbReference type="InterPro" id="IPR045031">
    <property type="entry name" value="DHP_synth-like"/>
</dbReference>
<evidence type="ECO:0000256" key="2">
    <source>
        <dbReference type="ARBA" id="ARBA00001946"/>
    </source>
</evidence>
<dbReference type="SUPFAM" id="SSF51717">
    <property type="entry name" value="Dihydropteroate synthetase-like"/>
    <property type="match status" value="1"/>
</dbReference>
<feature type="domain" description="Pterin-binding" evidence="12">
    <location>
        <begin position="118"/>
        <end position="367"/>
    </location>
</feature>
<dbReference type="GO" id="GO:0004156">
    <property type="term" value="F:dihydropteroate synthase activity"/>
    <property type="evidence" value="ECO:0007669"/>
    <property type="project" value="UniProtKB-EC"/>
</dbReference>
<dbReference type="PROSITE" id="PS50972">
    <property type="entry name" value="PTERIN_BINDING"/>
    <property type="match status" value="1"/>
</dbReference>
<evidence type="ECO:0000256" key="4">
    <source>
        <dbReference type="ARBA" id="ARBA00009503"/>
    </source>
</evidence>
<dbReference type="InterPro" id="IPR006390">
    <property type="entry name" value="DHP_synth_dom"/>
</dbReference>
<dbReference type="NCBIfam" id="TIGR01496">
    <property type="entry name" value="DHPS"/>
    <property type="match status" value="1"/>
</dbReference>
<name>A0A6N9I299_9LACO</name>
<evidence type="ECO:0000256" key="7">
    <source>
        <dbReference type="ARBA" id="ARBA00022679"/>
    </source>
</evidence>
<reference evidence="13 14" key="1">
    <citation type="journal article" date="2019" name="Appl. Environ. Microbiol.">
        <title>Genetic determinants of hydroxycinnamic acid metabolism in heterofermentative lactobacilli.</title>
        <authorList>
            <person name="Gaur G."/>
            <person name="Oh J.H."/>
            <person name="Filannino P."/>
            <person name="Gobbetti M."/>
            <person name="van Pijkeren J.P."/>
            <person name="Ganzle M.G."/>
        </authorList>
    </citation>
    <scope>NUCLEOTIDE SEQUENCE [LARGE SCALE GENOMIC DNA]</scope>
    <source>
        <strain evidence="13 14">C5</strain>
    </source>
</reference>
<evidence type="ECO:0000313" key="13">
    <source>
        <dbReference type="EMBL" id="MYV16917.1"/>
    </source>
</evidence>
<dbReference type="GO" id="GO:0046654">
    <property type="term" value="P:tetrahydrofolate biosynthetic process"/>
    <property type="evidence" value="ECO:0007669"/>
    <property type="project" value="UniProtKB-UniPathway"/>
</dbReference>
<comment type="similarity">
    <text evidence="4">Belongs to the DHPS family.</text>
</comment>
<organism evidence="13 14">
    <name type="scientific">Furfurilactobacillus milii</name>
    <dbReference type="NCBI Taxonomy" id="2888272"/>
    <lineage>
        <taxon>Bacteria</taxon>
        <taxon>Bacillati</taxon>
        <taxon>Bacillota</taxon>
        <taxon>Bacilli</taxon>
        <taxon>Lactobacillales</taxon>
        <taxon>Lactobacillaceae</taxon>
        <taxon>Furfurilactobacillus</taxon>
    </lineage>
</organism>
<evidence type="ECO:0000256" key="10">
    <source>
        <dbReference type="ARBA" id="ARBA00022909"/>
    </source>
</evidence>
<comment type="caution">
    <text evidence="13">The sequence shown here is derived from an EMBL/GenBank/DDBJ whole genome shotgun (WGS) entry which is preliminary data.</text>
</comment>
<keyword evidence="8" id="KW-0479">Metal-binding</keyword>
<keyword evidence="9" id="KW-0460">Magnesium</keyword>
<dbReference type="AlphaFoldDB" id="A0A6N9I299"/>
<dbReference type="GO" id="GO:0046872">
    <property type="term" value="F:metal ion binding"/>
    <property type="evidence" value="ECO:0007669"/>
    <property type="project" value="UniProtKB-KW"/>
</dbReference>
<dbReference type="OrthoDB" id="9811744at2"/>
<evidence type="ECO:0000256" key="5">
    <source>
        <dbReference type="ARBA" id="ARBA00012458"/>
    </source>
</evidence>
<evidence type="ECO:0000256" key="1">
    <source>
        <dbReference type="ARBA" id="ARBA00000012"/>
    </source>
</evidence>
<evidence type="ECO:0000256" key="11">
    <source>
        <dbReference type="ARBA" id="ARBA00030193"/>
    </source>
</evidence>
<protein>
    <recommendedName>
        <fullName evidence="6">Dihydropteroate synthase</fullName>
        <ecNumber evidence="5">2.5.1.15</ecNumber>
    </recommendedName>
    <alternativeName>
        <fullName evidence="11">Dihydropteroate pyrophosphorylase</fullName>
    </alternativeName>
</protein>
<sequence>MKVTEINADDLSQTNGLAEAALLDAIKHQRQLALMFELDNADDRTRLVNLMGNLDAVVTVAGNTVQTLVNEAALPVLEQQLSRQFDHNVLAKGVAAIRQQHEIHWQAGRFDFNVTAKPLIYGILNVSPDSFYDGGRYHDMDSVLKRAGEFAQAGVPVVEIGGQTTRPHFTEITPETEIQRVMPYIKAIKAQYPDLGIAVDTYKLPVMKAVLDEGVDIINDVNAFTDNPEKLPLLASSNVGLLTMHESRAREYDNLTTAMTDFFKTNLDALKHAGIDEQRIALDEGIGYAKVADGYQDFTMMRNINQFLPFERPIMIAISRKGFGHKLFGLAKEDRLSVTLIAEAYMYLHGGRILRVHDIEETKQLVTLLDTIEGSYWFPDRTEMHQ</sequence>
<gene>
    <name evidence="13" type="primary">folP</name>
    <name evidence="13" type="ORF">GB993_05235</name>
</gene>
<dbReference type="PANTHER" id="PTHR20941:SF1">
    <property type="entry name" value="FOLIC ACID SYNTHESIS PROTEIN FOL1"/>
    <property type="match status" value="1"/>
</dbReference>
<keyword evidence="10" id="KW-0289">Folate biosynthesis</keyword>
<comment type="cofactor">
    <cofactor evidence="2">
        <name>Mg(2+)</name>
        <dbReference type="ChEBI" id="CHEBI:18420"/>
    </cofactor>
</comment>
<proteinExistence type="inferred from homology"/>
<dbReference type="GO" id="GO:0046656">
    <property type="term" value="P:folic acid biosynthetic process"/>
    <property type="evidence" value="ECO:0007669"/>
    <property type="project" value="UniProtKB-KW"/>
</dbReference>
<evidence type="ECO:0000313" key="14">
    <source>
        <dbReference type="Proteomes" id="UP000449209"/>
    </source>
</evidence>
<evidence type="ECO:0000256" key="8">
    <source>
        <dbReference type="ARBA" id="ARBA00022723"/>
    </source>
</evidence>
<evidence type="ECO:0000259" key="12">
    <source>
        <dbReference type="PROSITE" id="PS50972"/>
    </source>
</evidence>